<gene>
    <name evidence="2" type="ORF">FHS32_000528</name>
</gene>
<evidence type="ECO:0000313" key="3">
    <source>
        <dbReference type="Proteomes" id="UP000568022"/>
    </source>
</evidence>
<comment type="caution">
    <text evidence="2">The sequence shown here is derived from an EMBL/GenBank/DDBJ whole genome shotgun (WGS) entry which is preliminary data.</text>
</comment>
<evidence type="ECO:0000313" key="2">
    <source>
        <dbReference type="EMBL" id="MBB5123816.1"/>
    </source>
</evidence>
<organism evidence="2 3">
    <name type="scientific">Streptomyces griseoloalbus</name>
    <dbReference type="NCBI Taxonomy" id="67303"/>
    <lineage>
        <taxon>Bacteria</taxon>
        <taxon>Bacillati</taxon>
        <taxon>Actinomycetota</taxon>
        <taxon>Actinomycetes</taxon>
        <taxon>Kitasatosporales</taxon>
        <taxon>Streptomycetaceae</taxon>
        <taxon>Streptomyces</taxon>
    </lineage>
</organism>
<feature type="chain" id="PRO_5030618780" description="Peptidase inhibitor family I36" evidence="1">
    <location>
        <begin position="32"/>
        <end position="124"/>
    </location>
</feature>
<proteinExistence type="predicted"/>
<reference evidence="2 3" key="1">
    <citation type="submission" date="2020-08" db="EMBL/GenBank/DDBJ databases">
        <title>Genomic Encyclopedia of Type Strains, Phase III (KMG-III): the genomes of soil and plant-associated and newly described type strains.</title>
        <authorList>
            <person name="Whitman W."/>
        </authorList>
    </citation>
    <scope>NUCLEOTIDE SEQUENCE [LARGE SCALE GENOMIC DNA]</scope>
    <source>
        <strain evidence="2 3">CECT 3226</strain>
    </source>
</reference>
<protein>
    <recommendedName>
        <fullName evidence="4">Peptidase inhibitor family I36</fullName>
    </recommendedName>
</protein>
<evidence type="ECO:0008006" key="4">
    <source>
        <dbReference type="Google" id="ProtNLM"/>
    </source>
</evidence>
<name>A0A7W8BI79_9ACTN</name>
<feature type="signal peptide" evidence="1">
    <location>
        <begin position="1"/>
        <end position="31"/>
    </location>
</feature>
<dbReference type="Proteomes" id="UP000568022">
    <property type="component" value="Unassembled WGS sequence"/>
</dbReference>
<dbReference type="AlphaFoldDB" id="A0A7W8BI79"/>
<keyword evidence="1" id="KW-0732">Signal</keyword>
<accession>A0A7W8BI79</accession>
<keyword evidence="3" id="KW-1185">Reference proteome</keyword>
<evidence type="ECO:0000256" key="1">
    <source>
        <dbReference type="SAM" id="SignalP"/>
    </source>
</evidence>
<dbReference type="EMBL" id="JACHJE010000001">
    <property type="protein sequence ID" value="MBB5123816.1"/>
    <property type="molecule type" value="Genomic_DNA"/>
</dbReference>
<sequence>MRKMFRAAAAAAVATVAAAVMTVGSTATAQAADGTPWAGCSYGAACIYPENQDPPTTKTHEFVAYGAYNLSNQYGMHWILNNQYDNGKVDLCYGYNGTNCFHTLQGGSGIRIDFTPINSVVLRP</sequence>